<accession>A0A5M9GKN8</accession>
<evidence type="ECO:0000313" key="1">
    <source>
        <dbReference type="EMBL" id="KAA8474467.1"/>
    </source>
</evidence>
<dbReference type="OrthoDB" id="9780929at2"/>
<reference evidence="1 2" key="1">
    <citation type="submission" date="2019-09" db="EMBL/GenBank/DDBJ databases">
        <title>Pararcticibacter amylolyticus gen. nov., sp. nov., isolated from a rottenly hemp rope, and reclassification of Pedobacter tournemirensis as Pararcticibacter tournemirensis comb. nov.</title>
        <authorList>
            <person name="Cai Y."/>
        </authorList>
    </citation>
    <scope>NUCLEOTIDE SEQUENCE [LARGE SCALE GENOMIC DNA]</scope>
    <source>
        <strain evidence="1 2">TF5-37.2-LB10</strain>
    </source>
</reference>
<gene>
    <name evidence="1" type="ORF">F1649_22150</name>
</gene>
<proteinExistence type="predicted"/>
<dbReference type="AlphaFoldDB" id="A0A5M9GKN8"/>
<dbReference type="EMBL" id="VWNE01000061">
    <property type="protein sequence ID" value="KAA8474467.1"/>
    <property type="molecule type" value="Genomic_DNA"/>
</dbReference>
<organism evidence="1 2">
    <name type="scientific">Arcticibacter tournemirensis</name>
    <dbReference type="NCBI Taxonomy" id="699437"/>
    <lineage>
        <taxon>Bacteria</taxon>
        <taxon>Pseudomonadati</taxon>
        <taxon>Bacteroidota</taxon>
        <taxon>Sphingobacteriia</taxon>
        <taxon>Sphingobacteriales</taxon>
        <taxon>Sphingobacteriaceae</taxon>
        <taxon>Arcticibacter</taxon>
    </lineage>
</organism>
<evidence type="ECO:0000313" key="2">
    <source>
        <dbReference type="Proteomes" id="UP000322918"/>
    </source>
</evidence>
<comment type="caution">
    <text evidence="1">The sequence shown here is derived from an EMBL/GenBank/DDBJ whole genome shotgun (WGS) entry which is preliminary data.</text>
</comment>
<name>A0A5M9GKN8_9SPHI</name>
<sequence length="133" mass="15367">MCEKIMSLVRFSYSDQPYVDLANKIRHIYDIHLMLENKEVATFFASSEFDEMLVKVGSDDVLSFKNNNEWLKIHPKEAMIFIDPESTWDAIKTPYRTTFRDLVTGELPSEESLIITLEKVASRLGATDWALSK</sequence>
<dbReference type="Proteomes" id="UP000322918">
    <property type="component" value="Unassembled WGS sequence"/>
</dbReference>
<protein>
    <submittedName>
        <fullName evidence="1">Uncharacterized protein</fullName>
    </submittedName>
</protein>
<keyword evidence="2" id="KW-1185">Reference proteome</keyword>